<keyword evidence="12 14" id="KW-0968">Cytoplasmic vesicle</keyword>
<evidence type="ECO:0000256" key="11">
    <source>
        <dbReference type="ARBA" id="ARBA00023136"/>
    </source>
</evidence>
<evidence type="ECO:0000256" key="9">
    <source>
        <dbReference type="ARBA" id="ARBA00022927"/>
    </source>
</evidence>
<evidence type="ECO:0000313" key="16">
    <source>
        <dbReference type="Proteomes" id="UP000009022"/>
    </source>
</evidence>
<dbReference type="AlphaFoldDB" id="B3RR57"/>
<evidence type="ECO:0000256" key="7">
    <source>
        <dbReference type="ARBA" id="ARBA00022490"/>
    </source>
</evidence>
<accession>B3RR57</accession>
<dbReference type="InterPro" id="IPR006822">
    <property type="entry name" value="Coatomer_esu"/>
</dbReference>
<dbReference type="InterPro" id="IPR011990">
    <property type="entry name" value="TPR-like_helical_dom_sf"/>
</dbReference>
<comment type="subcellular location">
    <subcellularLocation>
        <location evidence="2">Cytoplasmic vesicle</location>
        <location evidence="2">COPI-coated vesicle membrane</location>
        <topology evidence="2">Peripheral membrane protein</topology>
        <orientation evidence="2">Cytoplasmic side</orientation>
    </subcellularLocation>
    <subcellularLocation>
        <location evidence="1">Golgi apparatus membrane</location>
        <topology evidence="1">Peripheral membrane protein</topology>
        <orientation evidence="1">Cytoplasmic side</orientation>
    </subcellularLocation>
</comment>
<dbReference type="Proteomes" id="UP000009022">
    <property type="component" value="Unassembled WGS sequence"/>
</dbReference>
<evidence type="ECO:0000256" key="10">
    <source>
        <dbReference type="ARBA" id="ARBA00023034"/>
    </source>
</evidence>
<dbReference type="GeneID" id="6752029"/>
<evidence type="ECO:0000256" key="2">
    <source>
        <dbReference type="ARBA" id="ARBA00004347"/>
    </source>
</evidence>
<dbReference type="PANTHER" id="PTHR10805:SF0">
    <property type="entry name" value="COATOMER SUBUNIT EPSILON"/>
    <property type="match status" value="1"/>
</dbReference>
<dbReference type="GO" id="GO:0015031">
    <property type="term" value="P:protein transport"/>
    <property type="evidence" value="ECO:0007669"/>
    <property type="project" value="UniProtKB-UniRule"/>
</dbReference>
<dbReference type="Gene3D" id="1.25.40.10">
    <property type="entry name" value="Tetratricopeptide repeat domain"/>
    <property type="match status" value="1"/>
</dbReference>
<keyword evidence="6 14" id="KW-0813">Transport</keyword>
<keyword evidence="16" id="KW-1185">Reference proteome</keyword>
<evidence type="ECO:0000256" key="14">
    <source>
        <dbReference type="PIRNR" id="PIRNR016478"/>
    </source>
</evidence>
<dbReference type="GO" id="GO:0030126">
    <property type="term" value="C:COPI vesicle coat"/>
    <property type="evidence" value="ECO:0000318"/>
    <property type="project" value="GO_Central"/>
</dbReference>
<keyword evidence="11 14" id="KW-0472">Membrane</keyword>
<keyword evidence="10 14" id="KW-0333">Golgi apparatus</keyword>
<dbReference type="eggNOG" id="KOG3081">
    <property type="taxonomic scope" value="Eukaryota"/>
</dbReference>
<comment type="subunit">
    <text evidence="4">Oligomeric complex that consists of at least the alpha, beta, beta', gamma, delta, epsilon and zeta subunits.</text>
</comment>
<evidence type="ECO:0000256" key="1">
    <source>
        <dbReference type="ARBA" id="ARBA00004255"/>
    </source>
</evidence>
<dbReference type="GO" id="GO:0006891">
    <property type="term" value="P:intra-Golgi vesicle-mediated transport"/>
    <property type="evidence" value="ECO:0000318"/>
    <property type="project" value="GO_Central"/>
</dbReference>
<evidence type="ECO:0000256" key="13">
    <source>
        <dbReference type="ARBA" id="ARBA00025582"/>
    </source>
</evidence>
<dbReference type="CTD" id="6752029"/>
<dbReference type="FunFam" id="1.25.40.10:FF:000140">
    <property type="entry name" value="Coatomer subunit epsilon"/>
    <property type="match status" value="1"/>
</dbReference>
<keyword evidence="7 14" id="KW-0963">Cytoplasm</keyword>
<dbReference type="GO" id="GO:0006890">
    <property type="term" value="P:retrograde vesicle-mediated transport, Golgi to endoplasmic reticulum"/>
    <property type="evidence" value="ECO:0007669"/>
    <property type="project" value="UniProtKB-UniRule"/>
</dbReference>
<dbReference type="PANTHER" id="PTHR10805">
    <property type="entry name" value="COATOMER SUBUNIT EPSILON"/>
    <property type="match status" value="1"/>
</dbReference>
<dbReference type="STRING" id="10228.B3RR57"/>
<protein>
    <recommendedName>
        <fullName evidence="5 14">Coatomer subunit epsilon</fullName>
    </recommendedName>
</protein>
<dbReference type="GO" id="GO:0000139">
    <property type="term" value="C:Golgi membrane"/>
    <property type="evidence" value="ECO:0007669"/>
    <property type="project" value="UniProtKB-SubCell"/>
</dbReference>
<dbReference type="InParanoid" id="B3RR57"/>
<dbReference type="PIRSF" id="PIRSF016478">
    <property type="entry name" value="Coatomer_esu"/>
    <property type="match status" value="1"/>
</dbReference>
<dbReference type="PhylomeDB" id="B3RR57"/>
<dbReference type="KEGG" id="tad:TRIADDRAFT_37307"/>
<dbReference type="OrthoDB" id="310217at2759"/>
<keyword evidence="9 14" id="KW-0653">Protein transport</keyword>
<dbReference type="SUPFAM" id="SSF48452">
    <property type="entry name" value="TPR-like"/>
    <property type="match status" value="1"/>
</dbReference>
<evidence type="ECO:0000256" key="5">
    <source>
        <dbReference type="ARBA" id="ARBA00015828"/>
    </source>
</evidence>
<evidence type="ECO:0000256" key="8">
    <source>
        <dbReference type="ARBA" id="ARBA00022892"/>
    </source>
</evidence>
<evidence type="ECO:0000313" key="15">
    <source>
        <dbReference type="EMBL" id="EDV26285.1"/>
    </source>
</evidence>
<dbReference type="EMBL" id="DS985243">
    <property type="protein sequence ID" value="EDV26285.1"/>
    <property type="molecule type" value="Genomic_DNA"/>
</dbReference>
<reference evidence="15 16" key="1">
    <citation type="journal article" date="2008" name="Nature">
        <title>The Trichoplax genome and the nature of placozoans.</title>
        <authorList>
            <person name="Srivastava M."/>
            <person name="Begovic E."/>
            <person name="Chapman J."/>
            <person name="Putnam N.H."/>
            <person name="Hellsten U."/>
            <person name="Kawashima T."/>
            <person name="Kuo A."/>
            <person name="Mitros T."/>
            <person name="Salamov A."/>
            <person name="Carpenter M.L."/>
            <person name="Signorovitch A.Y."/>
            <person name="Moreno M.A."/>
            <person name="Kamm K."/>
            <person name="Grimwood J."/>
            <person name="Schmutz J."/>
            <person name="Shapiro H."/>
            <person name="Grigoriev I.V."/>
            <person name="Buss L.W."/>
            <person name="Schierwater B."/>
            <person name="Dellaporta S.L."/>
            <person name="Rokhsar D.S."/>
        </authorList>
    </citation>
    <scope>NUCLEOTIDE SEQUENCE [LARGE SCALE GENOMIC DNA]</scope>
    <source>
        <strain evidence="15 16">Grell-BS-1999</strain>
    </source>
</reference>
<dbReference type="HOGENOM" id="CLU_049363_0_0_1"/>
<dbReference type="RefSeq" id="XP_002110281.1">
    <property type="nucleotide sequence ID" value="XM_002110245.1"/>
</dbReference>
<name>B3RR57_TRIAD</name>
<dbReference type="GO" id="GO:0006888">
    <property type="term" value="P:endoplasmic reticulum to Golgi vesicle-mediated transport"/>
    <property type="evidence" value="ECO:0000318"/>
    <property type="project" value="GO_Central"/>
</dbReference>
<keyword evidence="8 14" id="KW-0931">ER-Golgi transport</keyword>
<proteinExistence type="inferred from homology"/>
<evidence type="ECO:0000256" key="4">
    <source>
        <dbReference type="ARBA" id="ARBA00011775"/>
    </source>
</evidence>
<sequence length="300" mass="34201">MSTGQVDELYDVRNGFYLGAYSQCIKDAQKLQLSNPQLAVQRDFFVYRAYTAQRKYAVVLDEVKPSSPLELLGVRYLAMYLSATSEAERTIKAVEDKIKDGLQEGSDSFLLMTATMYLHKHDYDNALRYLNQVECLEGSSLAIQAYLKIDRVDLAKKDLKKMQDEDEDATLTQLALAWFNLAIGGDKLQDAFYIFQEMADKHGATVSLLNSQACCHILQGKYDEAETLLQEAFDKDSNDPETLVNLAMISQHLEKAPEIFNRYLSQIKDAHSDHEFVKDLAAKEKEFDIMLEHTRSSYTR</sequence>
<evidence type="ECO:0000256" key="12">
    <source>
        <dbReference type="ARBA" id="ARBA00023329"/>
    </source>
</evidence>
<evidence type="ECO:0000256" key="3">
    <source>
        <dbReference type="ARBA" id="ARBA00008827"/>
    </source>
</evidence>
<comment type="function">
    <text evidence="13 14">The coatomer is a cytosolic protein complex that binds to dilysine motifs and reversibly associates with Golgi non-clathrin-coated vesicles, which further mediate biosynthetic protein transport from the ER, via the Golgi up to the trans Golgi network. The coatomer complex is required for budding from Golgi membranes, and is essential for the retrograde Golgi-to-ER transport of dilysine-tagged proteins.</text>
</comment>
<gene>
    <name evidence="15" type="ORF">TRIADDRAFT_37307</name>
</gene>
<evidence type="ECO:0000256" key="6">
    <source>
        <dbReference type="ARBA" id="ARBA00022448"/>
    </source>
</evidence>
<dbReference type="GO" id="GO:0005198">
    <property type="term" value="F:structural molecule activity"/>
    <property type="evidence" value="ECO:0007669"/>
    <property type="project" value="UniProtKB-UniRule"/>
</dbReference>
<comment type="similarity">
    <text evidence="3 14">Belongs to the COPE family.</text>
</comment>
<organism evidence="15 16">
    <name type="scientific">Trichoplax adhaerens</name>
    <name type="common">Trichoplax reptans</name>
    <dbReference type="NCBI Taxonomy" id="10228"/>
    <lineage>
        <taxon>Eukaryota</taxon>
        <taxon>Metazoa</taxon>
        <taxon>Placozoa</taxon>
        <taxon>Uniplacotomia</taxon>
        <taxon>Trichoplacea</taxon>
        <taxon>Trichoplacidae</taxon>
        <taxon>Trichoplax</taxon>
    </lineage>
</organism>
<dbReference type="OMA" id="MIVLSQH"/>
<dbReference type="Pfam" id="PF04733">
    <property type="entry name" value="Coatomer_E"/>
    <property type="match status" value="1"/>
</dbReference>